<dbReference type="AlphaFoldDB" id="A0A8J2YSF5"/>
<dbReference type="SUPFAM" id="SSF46785">
    <property type="entry name" value="Winged helix' DNA-binding domain"/>
    <property type="match status" value="2"/>
</dbReference>
<feature type="compositionally biased region" description="Acidic residues" evidence="5">
    <location>
        <begin position="201"/>
        <end position="219"/>
    </location>
</feature>
<dbReference type="GO" id="GO:0051304">
    <property type="term" value="P:chromosome separation"/>
    <property type="evidence" value="ECO:0007669"/>
    <property type="project" value="InterPro"/>
</dbReference>
<feature type="region of interest" description="Disordered" evidence="5">
    <location>
        <begin position="1"/>
        <end position="20"/>
    </location>
</feature>
<dbReference type="Proteomes" id="UP000646365">
    <property type="component" value="Unassembled WGS sequence"/>
</dbReference>
<reference evidence="6" key="2">
    <citation type="submission" date="2020-09" db="EMBL/GenBank/DDBJ databases">
        <authorList>
            <person name="Sun Q."/>
            <person name="Zhou Y."/>
        </authorList>
    </citation>
    <scope>NUCLEOTIDE SEQUENCE</scope>
    <source>
        <strain evidence="6">CGMCC 1.15725</strain>
    </source>
</reference>
<keyword evidence="3" id="KW-0159">Chromosome partition</keyword>
<reference evidence="6" key="1">
    <citation type="journal article" date="2014" name="Int. J. Syst. Evol. Microbiol.">
        <title>Complete genome sequence of Corynebacterium casei LMG S-19264T (=DSM 44701T), isolated from a smear-ripened cheese.</title>
        <authorList>
            <consortium name="US DOE Joint Genome Institute (JGI-PGF)"/>
            <person name="Walter F."/>
            <person name="Albersmeier A."/>
            <person name="Kalinowski J."/>
            <person name="Ruckert C."/>
        </authorList>
    </citation>
    <scope>NUCLEOTIDE SEQUENCE</scope>
    <source>
        <strain evidence="6">CGMCC 1.15725</strain>
    </source>
</reference>
<organism evidence="6 7">
    <name type="scientific">Aliidongia dinghuensis</name>
    <dbReference type="NCBI Taxonomy" id="1867774"/>
    <lineage>
        <taxon>Bacteria</taxon>
        <taxon>Pseudomonadati</taxon>
        <taxon>Pseudomonadota</taxon>
        <taxon>Alphaproteobacteria</taxon>
        <taxon>Rhodospirillales</taxon>
        <taxon>Dongiaceae</taxon>
        <taxon>Aliidongia</taxon>
    </lineage>
</organism>
<proteinExistence type="predicted"/>
<dbReference type="Pfam" id="PF04079">
    <property type="entry name" value="SMC_ScpB"/>
    <property type="match status" value="1"/>
</dbReference>
<name>A0A8J2YSF5_9PROT</name>
<keyword evidence="7" id="KW-1185">Reference proteome</keyword>
<evidence type="ECO:0000256" key="1">
    <source>
        <dbReference type="ARBA" id="ARBA00022490"/>
    </source>
</evidence>
<dbReference type="PANTHER" id="PTHR34298:SF2">
    <property type="entry name" value="SEGREGATION AND CONDENSATION PROTEIN B"/>
    <property type="match status" value="1"/>
</dbReference>
<evidence type="ECO:0000313" key="7">
    <source>
        <dbReference type="Proteomes" id="UP000646365"/>
    </source>
</evidence>
<evidence type="ECO:0000256" key="5">
    <source>
        <dbReference type="SAM" id="MobiDB-lite"/>
    </source>
</evidence>
<protein>
    <submittedName>
        <fullName evidence="6">Segregation and condensation protein B</fullName>
    </submittedName>
</protein>
<dbReference type="NCBIfam" id="TIGR00281">
    <property type="entry name" value="SMC-Scp complex subunit ScpB"/>
    <property type="match status" value="1"/>
</dbReference>
<evidence type="ECO:0000256" key="4">
    <source>
        <dbReference type="ARBA" id="ARBA00023306"/>
    </source>
</evidence>
<dbReference type="InterPro" id="IPR036388">
    <property type="entry name" value="WH-like_DNA-bd_sf"/>
</dbReference>
<feature type="region of interest" description="Disordered" evidence="5">
    <location>
        <begin position="191"/>
        <end position="219"/>
    </location>
</feature>
<dbReference type="PANTHER" id="PTHR34298">
    <property type="entry name" value="SEGREGATION AND CONDENSATION PROTEIN B"/>
    <property type="match status" value="1"/>
</dbReference>
<keyword evidence="2" id="KW-0132">Cell division</keyword>
<comment type="caution">
    <text evidence="6">The sequence shown here is derived from an EMBL/GenBank/DDBJ whole genome shotgun (WGS) entry which is preliminary data.</text>
</comment>
<keyword evidence="1" id="KW-0963">Cytoplasm</keyword>
<evidence type="ECO:0000256" key="3">
    <source>
        <dbReference type="ARBA" id="ARBA00022829"/>
    </source>
</evidence>
<dbReference type="GO" id="GO:0051301">
    <property type="term" value="P:cell division"/>
    <property type="evidence" value="ECO:0007669"/>
    <property type="project" value="UniProtKB-KW"/>
</dbReference>
<gene>
    <name evidence="6" type="ORF">GCM10011611_19290</name>
</gene>
<feature type="compositionally biased region" description="Acidic residues" evidence="5">
    <location>
        <begin position="1"/>
        <end position="12"/>
    </location>
</feature>
<evidence type="ECO:0000256" key="2">
    <source>
        <dbReference type="ARBA" id="ARBA00022618"/>
    </source>
</evidence>
<dbReference type="Gene3D" id="1.10.10.10">
    <property type="entry name" value="Winged helix-like DNA-binding domain superfamily/Winged helix DNA-binding domain"/>
    <property type="match status" value="2"/>
</dbReference>
<dbReference type="EMBL" id="BMJQ01000004">
    <property type="protein sequence ID" value="GGF13699.1"/>
    <property type="molecule type" value="Genomic_DNA"/>
</dbReference>
<dbReference type="InterPro" id="IPR005234">
    <property type="entry name" value="ScpB_csome_segregation"/>
</dbReference>
<evidence type="ECO:0000313" key="6">
    <source>
        <dbReference type="EMBL" id="GGF13699.1"/>
    </source>
</evidence>
<dbReference type="PIRSF" id="PIRSF019345">
    <property type="entry name" value="ScpB"/>
    <property type="match status" value="1"/>
</dbReference>
<accession>A0A8J2YSF5</accession>
<keyword evidence="4" id="KW-0131">Cell cycle</keyword>
<dbReference type="InterPro" id="IPR036390">
    <property type="entry name" value="WH_DNA-bd_sf"/>
</dbReference>
<sequence>MAEQDGEAEMPEPTDRDTERERALRLIEALLFASDRPLGDAELAARLPETLVLEELIETLRTHYRFRGINLVRAAGGWTFRTAPDLAGLLAHETVQARKLTRAQIETLAIIAYHQPVTRAEVEEIRGVTLAKGTLDLLMEAGWVMPKGRRETPGRPATWVTTEGFLLHFGLDSLRDLPNVDELRAAGLLDARPASTLGEAAPEESDDDRGYAGEEDDPP</sequence>